<evidence type="ECO:0000256" key="4">
    <source>
        <dbReference type="PIRSR" id="PIRSR617867-1"/>
    </source>
</evidence>
<evidence type="ECO:0000313" key="6">
    <source>
        <dbReference type="EMBL" id="ROR81441.1"/>
    </source>
</evidence>
<dbReference type="Gene3D" id="3.40.50.2300">
    <property type="match status" value="1"/>
</dbReference>
<dbReference type="EMBL" id="RKHL01000001">
    <property type="protein sequence ID" value="ROR81441.1"/>
    <property type="molecule type" value="Genomic_DNA"/>
</dbReference>
<gene>
    <name evidence="6" type="ORF">EDD42_1502</name>
</gene>
<feature type="active site" evidence="4">
    <location>
        <position position="22"/>
    </location>
</feature>
<comment type="similarity">
    <text evidence="1">Belongs to the low molecular weight phosphotyrosine protein phosphatase family.</text>
</comment>
<accession>A0A3N2C1R0</accession>
<dbReference type="PANTHER" id="PTHR11717:SF31">
    <property type="entry name" value="LOW MOLECULAR WEIGHT PROTEIN-TYROSINE-PHOSPHATASE ETP-RELATED"/>
    <property type="match status" value="1"/>
</dbReference>
<keyword evidence="7" id="KW-1185">Reference proteome</keyword>
<sequence length="203" mass="21786">MNIPAGPPPTRILIVCTGNICRSPYAEFLLGGGLAEVDASGFEVRSAGTGALRGHPIDASSAALLGPLAVTAAGFAATQLTAGLVGRQDVVLTMTREHRSAVLRSCPEALRRTFSLREFARLLDTVDSGRLPRTRAARWMRLAPELAANRTSARLQDPAQDDVVDPFGQGPEVFRQMESQIVPALERIIAFERTAVEEDPGLR</sequence>
<feature type="active site" description="Nucleophile" evidence="4">
    <location>
        <position position="16"/>
    </location>
</feature>
<evidence type="ECO:0000256" key="3">
    <source>
        <dbReference type="ARBA" id="ARBA00022912"/>
    </source>
</evidence>
<dbReference type="InterPro" id="IPR023485">
    <property type="entry name" value="Ptyr_pPase"/>
</dbReference>
<dbReference type="GO" id="GO:0004725">
    <property type="term" value="F:protein tyrosine phosphatase activity"/>
    <property type="evidence" value="ECO:0007669"/>
    <property type="project" value="InterPro"/>
</dbReference>
<reference evidence="6 7" key="1">
    <citation type="submission" date="2018-11" db="EMBL/GenBank/DDBJ databases">
        <title>Sequencing the genomes of 1000 actinobacteria strains.</title>
        <authorList>
            <person name="Klenk H.-P."/>
        </authorList>
    </citation>
    <scope>NUCLEOTIDE SEQUENCE [LARGE SCALE GENOMIC DNA]</scope>
    <source>
        <strain evidence="6 7">DSM 14012</strain>
    </source>
</reference>
<protein>
    <submittedName>
        <fullName evidence="6">Protein-tyrosine phosphatase</fullName>
    </submittedName>
</protein>
<evidence type="ECO:0000259" key="5">
    <source>
        <dbReference type="SMART" id="SM00226"/>
    </source>
</evidence>
<dbReference type="PRINTS" id="PR00719">
    <property type="entry name" value="LMWPTPASE"/>
</dbReference>
<dbReference type="Proteomes" id="UP000266915">
    <property type="component" value="Unassembled WGS sequence"/>
</dbReference>
<name>A0A3N2C1R0_9MICO</name>
<feature type="domain" description="Phosphotyrosine protein phosphatase I" evidence="5">
    <location>
        <begin position="10"/>
        <end position="191"/>
    </location>
</feature>
<evidence type="ECO:0000256" key="2">
    <source>
        <dbReference type="ARBA" id="ARBA00022801"/>
    </source>
</evidence>
<dbReference type="InterPro" id="IPR050438">
    <property type="entry name" value="LMW_PTPase"/>
</dbReference>
<organism evidence="6 7">
    <name type="scientific">Plantibacter flavus</name>
    <dbReference type="NCBI Taxonomy" id="150123"/>
    <lineage>
        <taxon>Bacteria</taxon>
        <taxon>Bacillati</taxon>
        <taxon>Actinomycetota</taxon>
        <taxon>Actinomycetes</taxon>
        <taxon>Micrococcales</taxon>
        <taxon>Microbacteriaceae</taxon>
        <taxon>Plantibacter</taxon>
    </lineage>
</organism>
<evidence type="ECO:0000256" key="1">
    <source>
        <dbReference type="ARBA" id="ARBA00011063"/>
    </source>
</evidence>
<comment type="caution">
    <text evidence="6">The sequence shown here is derived from an EMBL/GenBank/DDBJ whole genome shotgun (WGS) entry which is preliminary data.</text>
</comment>
<dbReference type="AlphaFoldDB" id="A0A3N2C1R0"/>
<evidence type="ECO:0000313" key="7">
    <source>
        <dbReference type="Proteomes" id="UP000266915"/>
    </source>
</evidence>
<proteinExistence type="inferred from homology"/>
<keyword evidence="3" id="KW-0904">Protein phosphatase</keyword>
<dbReference type="SUPFAM" id="SSF52788">
    <property type="entry name" value="Phosphotyrosine protein phosphatases I"/>
    <property type="match status" value="1"/>
</dbReference>
<dbReference type="RefSeq" id="WP_085510596.1">
    <property type="nucleotide sequence ID" value="NZ_FXAP01000001.1"/>
</dbReference>
<dbReference type="Pfam" id="PF01451">
    <property type="entry name" value="LMWPc"/>
    <property type="match status" value="1"/>
</dbReference>
<dbReference type="InterPro" id="IPR036196">
    <property type="entry name" value="Ptyr_pPase_sf"/>
</dbReference>
<dbReference type="InterPro" id="IPR017867">
    <property type="entry name" value="Tyr_phospatase_low_mol_wt"/>
</dbReference>
<dbReference type="PANTHER" id="PTHR11717">
    <property type="entry name" value="LOW MOLECULAR WEIGHT PROTEIN TYROSINE PHOSPHATASE"/>
    <property type="match status" value="1"/>
</dbReference>
<dbReference type="SMART" id="SM00226">
    <property type="entry name" value="LMWPc"/>
    <property type="match status" value="1"/>
</dbReference>
<keyword evidence="2" id="KW-0378">Hydrolase</keyword>